<name>A0A1E5G0K0_9FIRM</name>
<dbReference type="OrthoDB" id="6003696at2"/>
<sequence>MDCRENCGACCIAITISSPMPGLPEGKEAGVRCPHLTIDKKCKIFNLPERPKVCNDLKPSEEMCGESFEDALAYLRYLEQETMPVRLKK</sequence>
<gene>
    <name evidence="1" type="ORF">BHF68_09385</name>
</gene>
<organism evidence="1 2">
    <name type="scientific">Desulfuribacillus alkaliarsenatis</name>
    <dbReference type="NCBI Taxonomy" id="766136"/>
    <lineage>
        <taxon>Bacteria</taxon>
        <taxon>Bacillati</taxon>
        <taxon>Bacillota</taxon>
        <taxon>Desulfuribacillia</taxon>
        <taxon>Desulfuribacillales</taxon>
        <taxon>Desulfuribacillaceae</taxon>
        <taxon>Desulfuribacillus</taxon>
    </lineage>
</organism>
<evidence type="ECO:0000313" key="1">
    <source>
        <dbReference type="EMBL" id="OEF96352.1"/>
    </source>
</evidence>
<protein>
    <recommendedName>
        <fullName evidence="3">Proteinase inhibitor</fullName>
    </recommendedName>
</protein>
<reference evidence="1 2" key="1">
    <citation type="submission" date="2016-09" db="EMBL/GenBank/DDBJ databases">
        <title>Draft genome sequence for the type strain of Desulfuribacillus alkaliarsenatis AHT28, an obligately anaerobic, sulfidogenic bacterium isolated from Russian soda lake sediments.</title>
        <authorList>
            <person name="Abin C.A."/>
            <person name="Hollibaugh J.T."/>
        </authorList>
    </citation>
    <scope>NUCLEOTIDE SEQUENCE [LARGE SCALE GENOMIC DNA]</scope>
    <source>
        <strain evidence="1 2">AHT28</strain>
    </source>
</reference>
<evidence type="ECO:0008006" key="3">
    <source>
        <dbReference type="Google" id="ProtNLM"/>
    </source>
</evidence>
<dbReference type="EMBL" id="MIJE01000032">
    <property type="protein sequence ID" value="OEF96352.1"/>
    <property type="molecule type" value="Genomic_DNA"/>
</dbReference>
<dbReference type="RefSeq" id="WP_069643858.1">
    <property type="nucleotide sequence ID" value="NZ_MIJE01000032.1"/>
</dbReference>
<dbReference type="Pfam" id="PF03692">
    <property type="entry name" value="CxxCxxCC"/>
    <property type="match status" value="1"/>
</dbReference>
<dbReference type="PANTHER" id="PTHR36931">
    <property type="entry name" value="UPF0153 PROTEIN YEIW"/>
    <property type="match status" value="1"/>
</dbReference>
<dbReference type="Proteomes" id="UP000094296">
    <property type="component" value="Unassembled WGS sequence"/>
</dbReference>
<dbReference type="InterPro" id="IPR005358">
    <property type="entry name" value="Puta_zinc/iron-chelating_dom"/>
</dbReference>
<accession>A0A1E5G0K0</accession>
<evidence type="ECO:0000313" key="2">
    <source>
        <dbReference type="Proteomes" id="UP000094296"/>
    </source>
</evidence>
<comment type="caution">
    <text evidence="1">The sequence shown here is derived from an EMBL/GenBank/DDBJ whole genome shotgun (WGS) entry which is preliminary data.</text>
</comment>
<dbReference type="PANTHER" id="PTHR36931:SF1">
    <property type="entry name" value="UPF0153 PROTEIN YEIW"/>
    <property type="match status" value="1"/>
</dbReference>
<keyword evidence="2" id="KW-1185">Reference proteome</keyword>
<dbReference type="STRING" id="766136.BHF68_09385"/>
<dbReference type="InterPro" id="IPR052572">
    <property type="entry name" value="UPF0153_domain"/>
</dbReference>
<dbReference type="AlphaFoldDB" id="A0A1E5G0K0"/>
<proteinExistence type="predicted"/>